<dbReference type="Pfam" id="PF02979">
    <property type="entry name" value="NHase_alpha"/>
    <property type="match status" value="1"/>
</dbReference>
<reference evidence="3 4" key="1">
    <citation type="journal article" date="2007" name="Int. J. Syst. Evol. Microbiol.">
        <title>Paenibacillus ginsengarvi sp. nov., isolated from soil from ginseng cultivation.</title>
        <authorList>
            <person name="Yoon M.H."/>
            <person name="Ten L.N."/>
            <person name="Im W.T."/>
        </authorList>
    </citation>
    <scope>NUCLEOTIDE SEQUENCE [LARGE SCALE GENOMIC DNA]</scope>
    <source>
        <strain evidence="3 4">KCTC 13059</strain>
    </source>
</reference>
<dbReference type="SUPFAM" id="SSF56209">
    <property type="entry name" value="Nitrile hydratase alpha chain"/>
    <property type="match status" value="1"/>
</dbReference>
<organism evidence="3 4">
    <name type="scientific">Paenibacillus ginsengarvi</name>
    <dbReference type="NCBI Taxonomy" id="400777"/>
    <lineage>
        <taxon>Bacteria</taxon>
        <taxon>Bacillati</taxon>
        <taxon>Bacillota</taxon>
        <taxon>Bacilli</taxon>
        <taxon>Bacillales</taxon>
        <taxon>Paenibacillaceae</taxon>
        <taxon>Paenibacillus</taxon>
    </lineage>
</organism>
<keyword evidence="4" id="KW-1185">Reference proteome</keyword>
<feature type="domain" description="Nitrile hydratase alpha/Thiocyanate hydrolase gamma" evidence="2">
    <location>
        <begin position="9"/>
        <end position="61"/>
    </location>
</feature>
<comment type="caution">
    <text evidence="3">The sequence shown here is derived from an EMBL/GenBank/DDBJ whole genome shotgun (WGS) entry which is preliminary data.</text>
</comment>
<dbReference type="OrthoDB" id="1371078at2"/>
<name>A0A3B0CGK8_9BACL</name>
<dbReference type="EMBL" id="RBAH01000009">
    <property type="protein sequence ID" value="RKN84131.1"/>
    <property type="molecule type" value="Genomic_DNA"/>
</dbReference>
<dbReference type="RefSeq" id="WP_120747866.1">
    <property type="nucleotide sequence ID" value="NZ_RBAH01000009.1"/>
</dbReference>
<gene>
    <name evidence="3" type="ORF">D7M11_14060</name>
</gene>
<dbReference type="GO" id="GO:0046914">
    <property type="term" value="F:transition metal ion binding"/>
    <property type="evidence" value="ECO:0007669"/>
    <property type="project" value="InterPro"/>
</dbReference>
<dbReference type="NCBIfam" id="TIGR03793">
    <property type="entry name" value="leader_NHLP"/>
    <property type="match status" value="1"/>
</dbReference>
<evidence type="ECO:0000256" key="1">
    <source>
        <dbReference type="ARBA" id="ARBA00022723"/>
    </source>
</evidence>
<protein>
    <submittedName>
        <fullName evidence="3">NHLP leader peptide family natural product</fullName>
    </submittedName>
</protein>
<dbReference type="Proteomes" id="UP000282311">
    <property type="component" value="Unassembled WGS sequence"/>
</dbReference>
<dbReference type="InterPro" id="IPR004232">
    <property type="entry name" value="CN_Hdrtase_a/SCN_Hdrlase_g"/>
</dbReference>
<dbReference type="Gene3D" id="3.90.330.10">
    <property type="entry name" value="Nitrile hydratase alpha /Thiocyanate hydrolase gamma"/>
    <property type="match status" value="2"/>
</dbReference>
<evidence type="ECO:0000259" key="2">
    <source>
        <dbReference type="Pfam" id="PF02979"/>
    </source>
</evidence>
<dbReference type="InterPro" id="IPR036648">
    <property type="entry name" value="CN_Hdrase_a/SCN_Hdrase_g_sf"/>
</dbReference>
<evidence type="ECO:0000313" key="3">
    <source>
        <dbReference type="EMBL" id="RKN84131.1"/>
    </source>
</evidence>
<proteinExistence type="predicted"/>
<accession>A0A3B0CGK8</accession>
<evidence type="ECO:0000313" key="4">
    <source>
        <dbReference type="Proteomes" id="UP000282311"/>
    </source>
</evidence>
<dbReference type="InterPro" id="IPR022513">
    <property type="entry name" value="TOMM_pelo"/>
</dbReference>
<dbReference type="GO" id="GO:0003824">
    <property type="term" value="F:catalytic activity"/>
    <property type="evidence" value="ECO:0007669"/>
    <property type="project" value="InterPro"/>
</dbReference>
<dbReference type="AlphaFoldDB" id="A0A3B0CGK8"/>
<keyword evidence="1" id="KW-0479">Metal-binding</keyword>
<sequence length="80" mass="8936">MSADQLLKQQIIEKAWSDPVFKQQLLNNPKQAIQDAFGVQIPNEIELKAVEETQTEFYLVIPPNPADTLNSGDPADNAAW</sequence>